<evidence type="ECO:0000313" key="1">
    <source>
        <dbReference type="EMBL" id="AZA92179.1"/>
    </source>
</evidence>
<gene>
    <name evidence="1" type="ORF">EG343_16950</name>
</gene>
<evidence type="ECO:0000313" key="2">
    <source>
        <dbReference type="Proteomes" id="UP000278288"/>
    </source>
</evidence>
<dbReference type="EMBL" id="CP033923">
    <property type="protein sequence ID" value="AZA92179.1"/>
    <property type="molecule type" value="Genomic_DNA"/>
</dbReference>
<dbReference type="RefSeq" id="WP_123858888.1">
    <property type="nucleotide sequence ID" value="NZ_CP033923.1"/>
</dbReference>
<proteinExistence type="predicted"/>
<sequence length="182" mass="20294">MKKILPLILLAGVGFLTYSCDNSNDDPVVVNPGKDNDTFPIMKDLTGTFVADKYVLNADIDIQTTDVVLVYRKVGSAWQQIPKTVYVDASTSISPRKFDYNFVFDNKTVQVRIDDANFNLGSMSQAEANNYLMNQTFRIVLVPADPAKKTAKTNNSVDFGDYNAVVKHYNIDESKVQTINAH</sequence>
<dbReference type="KEGG" id="cnk:EG343_16950"/>
<dbReference type="AlphaFoldDB" id="A0AAD1DSS2"/>
<name>A0AAD1DSS2_CHRNA</name>
<organism evidence="1 2">
    <name type="scientific">Chryseobacterium nakagawai</name>
    <dbReference type="NCBI Taxonomy" id="1241982"/>
    <lineage>
        <taxon>Bacteria</taxon>
        <taxon>Pseudomonadati</taxon>
        <taxon>Bacteroidota</taxon>
        <taxon>Flavobacteriia</taxon>
        <taxon>Flavobacteriales</taxon>
        <taxon>Weeksellaceae</taxon>
        <taxon>Chryseobacterium group</taxon>
        <taxon>Chryseobacterium</taxon>
    </lineage>
</organism>
<dbReference type="Proteomes" id="UP000278288">
    <property type="component" value="Chromosome"/>
</dbReference>
<keyword evidence="2" id="KW-1185">Reference proteome</keyword>
<reference evidence="1 2" key="1">
    <citation type="submission" date="2018-11" db="EMBL/GenBank/DDBJ databases">
        <title>Proposal to divide the Flavobacteriaceae and reorganize its genera based on Amino Acid Identity values calculated from whole genome sequences.</title>
        <authorList>
            <person name="Nicholson A.C."/>
            <person name="Gulvik C.A."/>
            <person name="Whitney A.M."/>
            <person name="Humrighouse B.W."/>
            <person name="Bell M."/>
            <person name="Holmes B."/>
            <person name="Steigerwalt A.G."/>
            <person name="Villarma A."/>
            <person name="Sheth M."/>
            <person name="Batra D."/>
            <person name="Pryor J."/>
            <person name="Bernardet J.-F."/>
            <person name="Hugo C."/>
            <person name="Kampfer P."/>
            <person name="Newman J."/>
            <person name="McQuiston J.R."/>
        </authorList>
    </citation>
    <scope>NUCLEOTIDE SEQUENCE [LARGE SCALE GENOMIC DNA]</scope>
    <source>
        <strain evidence="1 2">G0041</strain>
    </source>
</reference>
<accession>A0AAD1DSS2</accession>
<protein>
    <submittedName>
        <fullName evidence="1">Uncharacterized protein</fullName>
    </submittedName>
</protein>
<dbReference type="PROSITE" id="PS51257">
    <property type="entry name" value="PROKAR_LIPOPROTEIN"/>
    <property type="match status" value="1"/>
</dbReference>